<accession>A0A2S5TLH0</accession>
<comment type="caution">
    <text evidence="5">The sequence shown here is derived from an EMBL/GenBank/DDBJ whole genome shotgun (WGS) entry which is preliminary data.</text>
</comment>
<reference evidence="5 6" key="1">
    <citation type="submission" date="2018-02" db="EMBL/GenBank/DDBJ databases">
        <title>Genome sequencing of Solimonas sp. HR-BB.</title>
        <authorList>
            <person name="Lee Y."/>
            <person name="Jeon C.O."/>
        </authorList>
    </citation>
    <scope>NUCLEOTIDE SEQUENCE [LARGE SCALE GENOMIC DNA]</scope>
    <source>
        <strain evidence="5 6">HR-BB</strain>
    </source>
</reference>
<dbReference type="GO" id="GO:0015036">
    <property type="term" value="F:disulfide oxidoreductase activity"/>
    <property type="evidence" value="ECO:0007669"/>
    <property type="project" value="UniProtKB-ARBA"/>
</dbReference>
<dbReference type="AlphaFoldDB" id="A0A2S5TLH0"/>
<name>A0A2S5TLH0_9GAMM</name>
<dbReference type="GO" id="GO:0017004">
    <property type="term" value="P:cytochrome complex assembly"/>
    <property type="evidence" value="ECO:0007669"/>
    <property type="project" value="UniProtKB-KW"/>
</dbReference>
<dbReference type="Gene3D" id="3.40.30.10">
    <property type="entry name" value="Glutaredoxin"/>
    <property type="match status" value="1"/>
</dbReference>
<evidence type="ECO:0000313" key="6">
    <source>
        <dbReference type="Proteomes" id="UP000238220"/>
    </source>
</evidence>
<dbReference type="InterPro" id="IPR017937">
    <property type="entry name" value="Thioredoxin_CS"/>
</dbReference>
<protein>
    <recommendedName>
        <fullName evidence="4">Thioredoxin domain-containing protein</fullName>
    </recommendedName>
</protein>
<keyword evidence="2" id="KW-0201">Cytochrome c-type biogenesis</keyword>
<keyword evidence="3" id="KW-0676">Redox-active center</keyword>
<evidence type="ECO:0000256" key="1">
    <source>
        <dbReference type="ARBA" id="ARBA00004196"/>
    </source>
</evidence>
<keyword evidence="6" id="KW-1185">Reference proteome</keyword>
<dbReference type="InterPro" id="IPR050553">
    <property type="entry name" value="Thioredoxin_ResA/DsbE_sf"/>
</dbReference>
<dbReference type="EMBL" id="PSNW01000001">
    <property type="protein sequence ID" value="PPE75608.1"/>
    <property type="molecule type" value="Genomic_DNA"/>
</dbReference>
<dbReference type="CDD" id="cd02966">
    <property type="entry name" value="TlpA_like_family"/>
    <property type="match status" value="1"/>
</dbReference>
<dbReference type="Pfam" id="PF08534">
    <property type="entry name" value="Redoxin"/>
    <property type="match status" value="1"/>
</dbReference>
<evidence type="ECO:0000259" key="4">
    <source>
        <dbReference type="PROSITE" id="PS51352"/>
    </source>
</evidence>
<dbReference type="RefSeq" id="WP_104228574.1">
    <property type="nucleotide sequence ID" value="NZ_PSNW01000001.1"/>
</dbReference>
<dbReference type="PANTHER" id="PTHR42852:SF18">
    <property type="entry name" value="CHROMOSOME UNDETERMINED SCAFFOLD_47, WHOLE GENOME SHOTGUN SEQUENCE"/>
    <property type="match status" value="1"/>
</dbReference>
<dbReference type="Proteomes" id="UP000238220">
    <property type="component" value="Unassembled WGS sequence"/>
</dbReference>
<dbReference type="InterPro" id="IPR013740">
    <property type="entry name" value="Redoxin"/>
</dbReference>
<gene>
    <name evidence="5" type="ORF">C3942_01565</name>
</gene>
<proteinExistence type="predicted"/>
<dbReference type="PANTHER" id="PTHR42852">
    <property type="entry name" value="THIOL:DISULFIDE INTERCHANGE PROTEIN DSBE"/>
    <property type="match status" value="1"/>
</dbReference>
<evidence type="ECO:0000256" key="3">
    <source>
        <dbReference type="ARBA" id="ARBA00023284"/>
    </source>
</evidence>
<dbReference type="PROSITE" id="PS51352">
    <property type="entry name" value="THIOREDOXIN_2"/>
    <property type="match status" value="1"/>
</dbReference>
<sequence length="174" mass="18612">MSRRGWLAAGFIAAGAAAMAAGFLASGWWLGGSRMQGEPAPAVALTDLSGQTRTLAQWQGKLLLVNFWATWCAPCVDEIPLLVEAQARYGAKGLQVLGPAFDEPEPARAMAQRLRINYPVSADLAQADAAARALGNHNGMLPYTVLISRDGRILKTVLGGMTREQIDTLVQEHL</sequence>
<dbReference type="OrthoDB" id="9788279at2"/>
<dbReference type="InterPro" id="IPR036249">
    <property type="entry name" value="Thioredoxin-like_sf"/>
</dbReference>
<evidence type="ECO:0000256" key="2">
    <source>
        <dbReference type="ARBA" id="ARBA00022748"/>
    </source>
</evidence>
<evidence type="ECO:0000313" key="5">
    <source>
        <dbReference type="EMBL" id="PPE75608.1"/>
    </source>
</evidence>
<dbReference type="InterPro" id="IPR013766">
    <property type="entry name" value="Thioredoxin_domain"/>
</dbReference>
<comment type="subcellular location">
    <subcellularLocation>
        <location evidence="1">Cell envelope</location>
    </subcellularLocation>
</comment>
<dbReference type="PROSITE" id="PS00194">
    <property type="entry name" value="THIOREDOXIN_1"/>
    <property type="match status" value="1"/>
</dbReference>
<dbReference type="GO" id="GO:0030313">
    <property type="term" value="C:cell envelope"/>
    <property type="evidence" value="ECO:0007669"/>
    <property type="project" value="UniProtKB-SubCell"/>
</dbReference>
<organism evidence="5 6">
    <name type="scientific">Solimonas fluminis</name>
    <dbReference type="NCBI Taxonomy" id="2086571"/>
    <lineage>
        <taxon>Bacteria</taxon>
        <taxon>Pseudomonadati</taxon>
        <taxon>Pseudomonadota</taxon>
        <taxon>Gammaproteobacteria</taxon>
        <taxon>Nevskiales</taxon>
        <taxon>Nevskiaceae</taxon>
        <taxon>Solimonas</taxon>
    </lineage>
</organism>
<feature type="domain" description="Thioredoxin" evidence="4">
    <location>
        <begin position="34"/>
        <end position="174"/>
    </location>
</feature>
<dbReference type="SUPFAM" id="SSF52833">
    <property type="entry name" value="Thioredoxin-like"/>
    <property type="match status" value="1"/>
</dbReference>